<dbReference type="Proteomes" id="UP001597187">
    <property type="component" value="Unassembled WGS sequence"/>
</dbReference>
<organism evidence="3 4">
    <name type="scientific">Halomarina rubra</name>
    <dbReference type="NCBI Taxonomy" id="2071873"/>
    <lineage>
        <taxon>Archaea</taxon>
        <taxon>Methanobacteriati</taxon>
        <taxon>Methanobacteriota</taxon>
        <taxon>Stenosarchaea group</taxon>
        <taxon>Halobacteria</taxon>
        <taxon>Halobacteriales</taxon>
        <taxon>Natronomonadaceae</taxon>
        <taxon>Halomarina</taxon>
    </lineage>
</organism>
<feature type="transmembrane region" description="Helical" evidence="1">
    <location>
        <begin position="7"/>
        <end position="24"/>
    </location>
</feature>
<evidence type="ECO:0000313" key="4">
    <source>
        <dbReference type="Proteomes" id="UP001597187"/>
    </source>
</evidence>
<evidence type="ECO:0000259" key="2">
    <source>
        <dbReference type="Pfam" id="PF01882"/>
    </source>
</evidence>
<dbReference type="Pfam" id="PF01882">
    <property type="entry name" value="DUF58"/>
    <property type="match status" value="1"/>
</dbReference>
<proteinExistence type="predicted"/>
<dbReference type="AlphaFoldDB" id="A0ABD6AXA5"/>
<dbReference type="PANTHER" id="PTHR33608:SF6">
    <property type="entry name" value="BLL2464 PROTEIN"/>
    <property type="match status" value="1"/>
</dbReference>
<feature type="transmembrane region" description="Helical" evidence="1">
    <location>
        <begin position="30"/>
        <end position="51"/>
    </location>
</feature>
<feature type="domain" description="DUF58" evidence="2">
    <location>
        <begin position="200"/>
        <end position="333"/>
    </location>
</feature>
<accession>A0ABD6AXA5</accession>
<comment type="caution">
    <text evidence="3">The sequence shown here is derived from an EMBL/GenBank/DDBJ whole genome shotgun (WGS) entry which is preliminary data.</text>
</comment>
<evidence type="ECO:0000256" key="1">
    <source>
        <dbReference type="SAM" id="Phobius"/>
    </source>
</evidence>
<reference evidence="3 4" key="1">
    <citation type="journal article" date="2019" name="Int. J. Syst. Evol. Microbiol.">
        <title>The Global Catalogue of Microorganisms (GCM) 10K type strain sequencing project: providing services to taxonomists for standard genome sequencing and annotation.</title>
        <authorList>
            <consortium name="The Broad Institute Genomics Platform"/>
            <consortium name="The Broad Institute Genome Sequencing Center for Infectious Disease"/>
            <person name="Wu L."/>
            <person name="Ma J."/>
        </authorList>
    </citation>
    <scope>NUCLEOTIDE SEQUENCE [LARGE SCALE GENOMIC DNA]</scope>
    <source>
        <strain evidence="3 4">CGMCC 1.12563</strain>
    </source>
</reference>
<dbReference type="InterPro" id="IPR002881">
    <property type="entry name" value="DUF58"/>
</dbReference>
<dbReference type="RefSeq" id="WP_250874101.1">
    <property type="nucleotide sequence ID" value="NZ_JALXFV010000006.1"/>
</dbReference>
<protein>
    <submittedName>
        <fullName evidence="3">DUF58 domain-containing protein</fullName>
    </submittedName>
</protein>
<sequence>MQLTRHGYATIGLLIGLATFAVLLRSWALLAGAALLGAWLVTRAVLFALLLRRFDQTLTVQQDIQSTARPDETVPVTLSAHLAHSIPLKAHIAAEPPLVADAPTIDSRSVRLIEELEEATTTFTVRLPVAGNATFDQPSVSVTDGQLFTETFEFGDQHRVVVRPRQPDDMHIGEGGQEIAIGYGEHEALRPKGGGTEPESVREYLPSDSVRQIDWKATARMQSPQIREYRPETDRESMLLVDHRAATAVGLPGKRAQEYLREVALAFVEYADRVDDPLGCFTIGDEGITGRFPTTASKSGYGKIRRHLTDLSPTNSLNEPTESQSDFRAVRSPADARRAAKLLSESSAGAFGQNLTPYFKASEQYVKRIDGDPLFATTRLAIRDASHLIISTTDTNRAGIRETVKLARRGDRLVTVFLAPTMLYRADGLANMDSAYDEYLEFEEFRRELAGLDRVDAYEVAPGARLAAVLDRRSRRGASA</sequence>
<evidence type="ECO:0000313" key="3">
    <source>
        <dbReference type="EMBL" id="MFD1514130.1"/>
    </source>
</evidence>
<keyword evidence="1" id="KW-0472">Membrane</keyword>
<dbReference type="EMBL" id="JBHUDC010000006">
    <property type="protein sequence ID" value="MFD1514130.1"/>
    <property type="molecule type" value="Genomic_DNA"/>
</dbReference>
<keyword evidence="1" id="KW-0812">Transmembrane</keyword>
<keyword evidence="4" id="KW-1185">Reference proteome</keyword>
<dbReference type="PANTHER" id="PTHR33608">
    <property type="entry name" value="BLL2464 PROTEIN"/>
    <property type="match status" value="1"/>
</dbReference>
<gene>
    <name evidence="3" type="ORF">ACFSBT_12670</name>
</gene>
<keyword evidence="1" id="KW-1133">Transmembrane helix</keyword>
<name>A0ABD6AXA5_9EURY</name>